<accession>A0A5L4LIE0</accession>
<dbReference type="InterPro" id="IPR056203">
    <property type="entry name" value="Cds6_C"/>
</dbReference>
<dbReference type="EMBL" id="AABTCC010000026">
    <property type="protein sequence ID" value="EAI8859730.1"/>
    <property type="molecule type" value="Genomic_DNA"/>
</dbReference>
<dbReference type="UniPathway" id="UPA00219"/>
<protein>
    <recommendedName>
        <fullName evidence="8">L,D-TPase catalytic domain-containing protein</fullName>
    </recommendedName>
</protein>
<evidence type="ECO:0000313" key="10">
    <source>
        <dbReference type="Proteomes" id="UP000535509"/>
    </source>
</evidence>
<evidence type="ECO:0000256" key="3">
    <source>
        <dbReference type="ARBA" id="ARBA00022679"/>
    </source>
</evidence>
<dbReference type="PROSITE" id="PS52029">
    <property type="entry name" value="LD_TPASE"/>
    <property type="match status" value="1"/>
</dbReference>
<dbReference type="GO" id="GO:0004180">
    <property type="term" value="F:carboxypeptidase activity"/>
    <property type="evidence" value="ECO:0007669"/>
    <property type="project" value="UniProtKB-ARBA"/>
</dbReference>
<evidence type="ECO:0000256" key="6">
    <source>
        <dbReference type="ARBA" id="ARBA00023316"/>
    </source>
</evidence>
<organism evidence="9 10">
    <name type="scientific">Campylobacter fetus</name>
    <dbReference type="NCBI Taxonomy" id="196"/>
    <lineage>
        <taxon>Bacteria</taxon>
        <taxon>Pseudomonadati</taxon>
        <taxon>Campylobacterota</taxon>
        <taxon>Epsilonproteobacteria</taxon>
        <taxon>Campylobacterales</taxon>
        <taxon>Campylobacteraceae</taxon>
        <taxon>Campylobacter</taxon>
    </lineage>
</organism>
<evidence type="ECO:0000256" key="7">
    <source>
        <dbReference type="PROSITE-ProRule" id="PRU01373"/>
    </source>
</evidence>
<dbReference type="OMA" id="ELNTKGC"/>
<dbReference type="Pfam" id="PF24125">
    <property type="entry name" value="Cds6_C"/>
    <property type="match status" value="1"/>
</dbReference>
<dbReference type="InterPro" id="IPR032710">
    <property type="entry name" value="NTF2-like_dom_sf"/>
</dbReference>
<dbReference type="PANTHER" id="PTHR36699">
    <property type="entry name" value="LD-TRANSPEPTIDASE"/>
    <property type="match status" value="1"/>
</dbReference>
<keyword evidence="10" id="KW-1185">Reference proteome</keyword>
<dbReference type="RefSeq" id="WP_011732251.1">
    <property type="nucleotide sequence ID" value="NZ_AACCWR020000009.1"/>
</dbReference>
<keyword evidence="5 7" id="KW-0573">Peptidoglycan synthesis</keyword>
<dbReference type="GO" id="GO:0071555">
    <property type="term" value="P:cell wall organization"/>
    <property type="evidence" value="ECO:0007669"/>
    <property type="project" value="UniProtKB-UniRule"/>
</dbReference>
<evidence type="ECO:0000256" key="2">
    <source>
        <dbReference type="ARBA" id="ARBA00005992"/>
    </source>
</evidence>
<evidence type="ECO:0000256" key="5">
    <source>
        <dbReference type="ARBA" id="ARBA00022984"/>
    </source>
</evidence>
<dbReference type="SUPFAM" id="SSF54427">
    <property type="entry name" value="NTF2-like"/>
    <property type="match status" value="1"/>
</dbReference>
<keyword evidence="3" id="KW-0808">Transferase</keyword>
<dbReference type="InterPro" id="IPR038063">
    <property type="entry name" value="Transpep_catalytic_dom"/>
</dbReference>
<comment type="caution">
    <text evidence="9">The sequence shown here is derived from an EMBL/GenBank/DDBJ whole genome shotgun (WGS) entry which is preliminary data.</text>
</comment>
<keyword evidence="4 7" id="KW-0133">Cell shape</keyword>
<evidence type="ECO:0000313" key="9">
    <source>
        <dbReference type="EMBL" id="EAI8859730.1"/>
    </source>
</evidence>
<dbReference type="Gene3D" id="2.40.440.10">
    <property type="entry name" value="L,D-transpeptidase catalytic domain-like"/>
    <property type="match status" value="1"/>
</dbReference>
<dbReference type="PANTHER" id="PTHR36699:SF1">
    <property type="entry name" value="L,D-TRANSPEPTIDASE YAFK-RELATED"/>
    <property type="match status" value="1"/>
</dbReference>
<feature type="domain" description="L,D-TPase catalytic" evidence="8">
    <location>
        <begin position="65"/>
        <end position="198"/>
    </location>
</feature>
<evidence type="ECO:0000256" key="1">
    <source>
        <dbReference type="ARBA" id="ARBA00004752"/>
    </source>
</evidence>
<gene>
    <name evidence="9" type="ORF">CX802_07815</name>
</gene>
<proteinExistence type="inferred from homology"/>
<evidence type="ECO:0000259" key="8">
    <source>
        <dbReference type="PROSITE" id="PS52029"/>
    </source>
</evidence>
<name>A0A5L4LIE0_CAMFE</name>
<dbReference type="AlphaFoldDB" id="A0A5L4LIE0"/>
<comment type="similarity">
    <text evidence="2">Belongs to the YkuD family.</text>
</comment>
<comment type="pathway">
    <text evidence="1 7">Cell wall biogenesis; peptidoglycan biosynthesis.</text>
</comment>
<dbReference type="SUPFAM" id="SSF141523">
    <property type="entry name" value="L,D-transpeptidase catalytic domain-like"/>
    <property type="match status" value="1"/>
</dbReference>
<dbReference type="GO" id="GO:0008360">
    <property type="term" value="P:regulation of cell shape"/>
    <property type="evidence" value="ECO:0007669"/>
    <property type="project" value="UniProtKB-UniRule"/>
</dbReference>
<dbReference type="GO" id="GO:0016740">
    <property type="term" value="F:transferase activity"/>
    <property type="evidence" value="ECO:0007669"/>
    <property type="project" value="UniProtKB-KW"/>
</dbReference>
<dbReference type="Pfam" id="PF03734">
    <property type="entry name" value="YkuD"/>
    <property type="match status" value="1"/>
</dbReference>
<feature type="active site" description="Proton donor/acceptor" evidence="7">
    <location>
        <position position="155"/>
    </location>
</feature>
<evidence type="ECO:0000256" key="4">
    <source>
        <dbReference type="ARBA" id="ARBA00022960"/>
    </source>
</evidence>
<dbReference type="GeneID" id="61065399"/>
<keyword evidence="6 7" id="KW-0961">Cell wall biogenesis/degradation</keyword>
<dbReference type="InterPro" id="IPR005490">
    <property type="entry name" value="LD_TPept_cat_dom"/>
</dbReference>
<reference evidence="9 10" key="1">
    <citation type="submission" date="2018-06" db="EMBL/GenBank/DDBJ databases">
        <authorList>
            <consortium name="PulseNet: The National Subtyping Network for Foodborne Disease Surveillance"/>
            <person name="Tarr C.L."/>
            <person name="Trees E."/>
            <person name="Katz L.S."/>
            <person name="Carleton-Romer H.A."/>
            <person name="Stroika S."/>
            <person name="Kucerova Z."/>
            <person name="Roache K.F."/>
            <person name="Sabol A.L."/>
            <person name="Besser J."/>
            <person name="Gerner-Smidt P."/>
        </authorList>
    </citation>
    <scope>NUCLEOTIDE SEQUENCE [LARGE SCALE GENOMIC DNA]</scope>
    <source>
        <strain evidence="9 10">PNUSAC001503</strain>
    </source>
</reference>
<dbReference type="Proteomes" id="UP000535509">
    <property type="component" value="Unassembled WGS sequence"/>
</dbReference>
<sequence length="322" mass="37563">MKKFLIFVLCFLSFLYSKDLEKIYLESGIEAVQKAIEANLQSKDYWQKHLSQMDLKYGYYDSDIFIVVVDKKAKNFYLNEYKDGKLDSKADHKVLTGLMGDKLLEGDLKTPVGVYEITRRFVPEDTYYGPVAFNLSYPNLFDKLRDRTGGGIWIHGFPLNGNIREDVYKTKGCVVMPNDLLLNLESILKDNGGMVLINESGILEAKNEDIALIFAELFKWKEAWTNSDIDRYLSFYDKKFKRYDGVGFDKFKEMKKNIFSRKENKFIQFTKFSITPYPTIDDENIFRVSFMEKYRASAYKFDGIKTLYVKLDGGKMKILVEQ</sequence>
<feature type="active site" description="Nucleophile" evidence="7">
    <location>
        <position position="173"/>
    </location>
</feature>
<dbReference type="CDD" id="cd16913">
    <property type="entry name" value="YkuD_like"/>
    <property type="match status" value="1"/>
</dbReference>
<dbReference type="GO" id="GO:0009252">
    <property type="term" value="P:peptidoglycan biosynthetic process"/>
    <property type="evidence" value="ECO:0007669"/>
    <property type="project" value="UniProtKB-UniPathway"/>
</dbReference>